<dbReference type="InterPro" id="IPR006132">
    <property type="entry name" value="Asp/Orn_carbamoyltranf_P-bd"/>
</dbReference>
<keyword evidence="2" id="KW-0028">Amino-acid biosynthesis</keyword>
<feature type="binding site" evidence="2">
    <location>
        <position position="248"/>
    </location>
    <ligand>
        <name>N(2)-succinyl-L-ornithine</name>
        <dbReference type="ChEBI" id="CHEBI:58514"/>
    </ligand>
</feature>
<dbReference type="InterPro" id="IPR006131">
    <property type="entry name" value="Asp_carbamoyltransf_Asp/Orn-bd"/>
</dbReference>
<comment type="pathway">
    <text evidence="2">Amino-acid biosynthesis; L-arginine biosynthesis.</text>
</comment>
<dbReference type="InterPro" id="IPR036901">
    <property type="entry name" value="Asp/Orn_carbamoylTrfase_sf"/>
</dbReference>
<dbReference type="GO" id="GO:0042450">
    <property type="term" value="P:L-arginine biosynthetic process via ornithine"/>
    <property type="evidence" value="ECO:0007669"/>
    <property type="project" value="TreeGrafter"/>
</dbReference>
<dbReference type="PANTHER" id="PTHR45753">
    <property type="entry name" value="ORNITHINE CARBAMOYLTRANSFERASE, MITOCHONDRIAL"/>
    <property type="match status" value="1"/>
</dbReference>
<feature type="binding site" evidence="2">
    <location>
        <position position="296"/>
    </location>
    <ligand>
        <name>N(2)-succinyl-L-ornithine</name>
        <dbReference type="ChEBI" id="CHEBI:58514"/>
    </ligand>
</feature>
<dbReference type="Proteomes" id="UP000282656">
    <property type="component" value="Unassembled WGS sequence"/>
</dbReference>
<feature type="binding site" evidence="2">
    <location>
        <position position="75"/>
    </location>
    <ligand>
        <name>carbamoyl phosphate</name>
        <dbReference type="ChEBI" id="CHEBI:58228"/>
        <note>ligand shared between two neighboring subunits</note>
    </ligand>
</feature>
<accession>A0A3A8QHW8</accession>
<gene>
    <name evidence="2" type="primary">argF'</name>
    <name evidence="5" type="ORF">D7X96_21480</name>
</gene>
<evidence type="ECO:0000313" key="5">
    <source>
        <dbReference type="EMBL" id="RKH66520.1"/>
    </source>
</evidence>
<keyword evidence="6" id="KW-1185">Reference proteome</keyword>
<feature type="domain" description="Aspartate/ornithine carbamoyltransferase Asp/Orn-binding" evidence="3">
    <location>
        <begin position="185"/>
        <end position="331"/>
    </location>
</feature>
<protein>
    <recommendedName>
        <fullName evidence="2">N-succinylornithine carbamoyltransferase</fullName>
        <ecNumber evidence="2">2.1.3.11</ecNumber>
    </recommendedName>
    <alternativeName>
        <fullName evidence="2">N-succinyl-L-ornithine transcarbamylase</fullName>
        <shortName evidence="2">SOTCase</shortName>
    </alternativeName>
</protein>
<dbReference type="Pfam" id="PF02729">
    <property type="entry name" value="OTCace_N"/>
    <property type="match status" value="1"/>
</dbReference>
<feature type="binding site" evidence="2">
    <location>
        <position position="177"/>
    </location>
    <ligand>
        <name>N(2)-succinyl-L-ornithine</name>
        <dbReference type="ChEBI" id="CHEBI:58514"/>
    </ligand>
</feature>
<dbReference type="InterPro" id="IPR043696">
    <property type="entry name" value="ArgF'-like"/>
</dbReference>
<dbReference type="PRINTS" id="PR00100">
    <property type="entry name" value="AOTCASE"/>
</dbReference>
<comment type="caution">
    <text evidence="5">The sequence shown here is derived from an EMBL/GenBank/DDBJ whole genome shotgun (WGS) entry which is preliminary data.</text>
</comment>
<organism evidence="5 6">
    <name type="scientific">Corallococcus interemptor</name>
    <dbReference type="NCBI Taxonomy" id="2316720"/>
    <lineage>
        <taxon>Bacteria</taxon>
        <taxon>Pseudomonadati</taxon>
        <taxon>Myxococcota</taxon>
        <taxon>Myxococcia</taxon>
        <taxon>Myxococcales</taxon>
        <taxon>Cystobacterineae</taxon>
        <taxon>Myxococcaceae</taxon>
        <taxon>Corallococcus</taxon>
    </lineage>
</organism>
<sequence length="336" mass="36249">MKHVTRIQDLGPEGVEAVLSQAAAWKQKDPGAIFPGKLLGMVFFNPSLRTRTSFEAVMLRAGGHAIVLDVGSGVWKLEDRPGAVMNADRAEHIKEASPVLSRFVDMLGIRTFSQGGGDEEDEADPVINAFRKWATVPVVSMESAREHPCQGLADALTLRETFGTTKKLPVTLTWAPHIKPLPKAVPNSFLLSAAAAGCEVRVAHPPGFDLHPAVRAEAEAYARATGGSITYTHDQDEALVGSRAVYAKSWGPTAQTASTPTDVAALLASYSGWMPTRRHMAKAAKDAAFLHCLPVRRNVEVADEVLDHSSSRVVDEAGNRYHVQRALLAWMRGGGF</sequence>
<keyword evidence="2" id="KW-0055">Arginine biosynthesis</keyword>
<dbReference type="RefSeq" id="WP_120548991.1">
    <property type="nucleotide sequence ID" value="NZ_RAWM01000060.1"/>
</dbReference>
<dbReference type="AlphaFoldDB" id="A0A3A8QHW8"/>
<dbReference type="EC" id="2.1.3.11" evidence="2"/>
<dbReference type="EMBL" id="RAWM01000060">
    <property type="protein sequence ID" value="RKH66520.1"/>
    <property type="molecule type" value="Genomic_DNA"/>
</dbReference>
<feature type="binding site" description="in other chain" evidence="2">
    <location>
        <begin position="47"/>
        <end position="50"/>
    </location>
    <ligand>
        <name>carbamoyl phosphate</name>
        <dbReference type="ChEBI" id="CHEBI:58228"/>
        <note>ligand shared between two neighboring subunits</note>
    </ligand>
</feature>
<dbReference type="UniPathway" id="UPA00068"/>
<comment type="function">
    <text evidence="2">Catalyzes the transfer of the carbamoyl group from carbamoyl phosphate to the delta-amino group of N(2)-succinyl-L-ornithine to produce N(2)-succinyl-L-citrulline. Is essential for arginine biosynthesis.</text>
</comment>
<proteinExistence type="inferred from homology"/>
<dbReference type="HAMAP" id="MF_02235">
    <property type="entry name" value="SOTCase"/>
    <property type="match status" value="1"/>
</dbReference>
<dbReference type="GO" id="GO:0016597">
    <property type="term" value="F:amino acid binding"/>
    <property type="evidence" value="ECO:0007669"/>
    <property type="project" value="InterPro"/>
</dbReference>
<feature type="binding site" description="in other chain" evidence="2">
    <location>
        <begin position="292"/>
        <end position="293"/>
    </location>
    <ligand>
        <name>carbamoyl phosphate</name>
        <dbReference type="ChEBI" id="CHEBI:58228"/>
        <note>ligand shared between two neighboring subunits</note>
    </ligand>
</feature>
<name>A0A3A8QHW8_9BACT</name>
<evidence type="ECO:0000313" key="6">
    <source>
        <dbReference type="Proteomes" id="UP000282656"/>
    </source>
</evidence>
<evidence type="ECO:0000256" key="1">
    <source>
        <dbReference type="ARBA" id="ARBA00022679"/>
    </source>
</evidence>
<dbReference type="InterPro" id="IPR006130">
    <property type="entry name" value="Asp/Orn_carbamoylTrfase"/>
</dbReference>
<comment type="catalytic activity">
    <reaction evidence="2">
        <text>N(2)-succinyl-L-ornithine + carbamoyl phosphate = N(2)-succinyl-L-citrulline + phosphate + H(+)</text>
        <dbReference type="Rhea" id="RHEA:25884"/>
        <dbReference type="ChEBI" id="CHEBI:15378"/>
        <dbReference type="ChEBI" id="CHEBI:43474"/>
        <dbReference type="ChEBI" id="CHEBI:58228"/>
        <dbReference type="ChEBI" id="CHEBI:58514"/>
        <dbReference type="ChEBI" id="CHEBI:58862"/>
        <dbReference type="EC" id="2.1.3.11"/>
    </reaction>
</comment>
<dbReference type="NCBIfam" id="NF003384">
    <property type="entry name" value="PRK04523.1"/>
    <property type="match status" value="1"/>
</dbReference>
<evidence type="ECO:0000256" key="2">
    <source>
        <dbReference type="HAMAP-Rule" id="MF_02235"/>
    </source>
</evidence>
<dbReference type="PRINTS" id="PR00101">
    <property type="entry name" value="ATCASE"/>
</dbReference>
<dbReference type="PANTHER" id="PTHR45753:SF3">
    <property type="entry name" value="ORNITHINE TRANSCARBAMYLASE, MITOCHONDRIAL"/>
    <property type="match status" value="1"/>
</dbReference>
<reference evidence="6" key="1">
    <citation type="submission" date="2018-09" db="EMBL/GenBank/DDBJ databases">
        <authorList>
            <person name="Livingstone P.G."/>
            <person name="Whitworth D.E."/>
        </authorList>
    </citation>
    <scope>NUCLEOTIDE SEQUENCE [LARGE SCALE GENOMIC DNA]</scope>
    <source>
        <strain evidence="6">AB047A</strain>
    </source>
</reference>
<feature type="binding site" evidence="2">
    <location>
        <position position="142"/>
    </location>
    <ligand>
        <name>N(2)-succinyl-L-ornithine</name>
        <dbReference type="ChEBI" id="CHEBI:58514"/>
    </ligand>
</feature>
<dbReference type="OrthoDB" id="9802587at2"/>
<feature type="binding site" description="in other chain" evidence="2">
    <location>
        <position position="110"/>
    </location>
    <ligand>
        <name>carbamoyl phosphate</name>
        <dbReference type="ChEBI" id="CHEBI:58228"/>
        <note>ligand shared between two neighboring subunits</note>
    </ligand>
</feature>
<keyword evidence="1 2" id="KW-0808">Transferase</keyword>
<evidence type="ECO:0000259" key="4">
    <source>
        <dbReference type="Pfam" id="PF02729"/>
    </source>
</evidence>
<dbReference type="SUPFAM" id="SSF53671">
    <property type="entry name" value="Aspartate/ornithine carbamoyltransferase"/>
    <property type="match status" value="1"/>
</dbReference>
<dbReference type="GO" id="GO:0004585">
    <property type="term" value="F:ornithine carbamoyltransferase activity"/>
    <property type="evidence" value="ECO:0007669"/>
    <property type="project" value="InterPro"/>
</dbReference>
<dbReference type="Pfam" id="PF00185">
    <property type="entry name" value="OTCace"/>
    <property type="match status" value="1"/>
</dbReference>
<dbReference type="GO" id="GO:0019240">
    <property type="term" value="P:citrulline biosynthetic process"/>
    <property type="evidence" value="ECO:0007669"/>
    <property type="project" value="TreeGrafter"/>
</dbReference>
<feature type="binding site" description="in other chain" evidence="2">
    <location>
        <begin position="147"/>
        <end position="150"/>
    </location>
    <ligand>
        <name>carbamoyl phosphate</name>
        <dbReference type="ChEBI" id="CHEBI:58228"/>
        <note>ligand shared between two neighboring subunits</note>
    </ligand>
</feature>
<comment type="similarity">
    <text evidence="2">Belongs to the aspartate/ornithine carbamoyltransferase superfamily. SOTCase family.</text>
</comment>
<comment type="subunit">
    <text evidence="2">Homotrimer.</text>
</comment>
<evidence type="ECO:0000259" key="3">
    <source>
        <dbReference type="Pfam" id="PF00185"/>
    </source>
</evidence>
<dbReference type="Gene3D" id="3.40.50.1370">
    <property type="entry name" value="Aspartate/ornithine carbamoyltransferase"/>
    <property type="match status" value="2"/>
</dbReference>
<feature type="binding site" description="in other chain" evidence="2">
    <location>
        <position position="320"/>
    </location>
    <ligand>
        <name>carbamoyl phosphate</name>
        <dbReference type="ChEBI" id="CHEBI:58228"/>
        <note>ligand shared between two neighboring subunits</note>
    </ligand>
</feature>
<feature type="domain" description="Aspartate/ornithine carbamoyltransferase carbamoyl-P binding" evidence="4">
    <location>
        <begin position="2"/>
        <end position="160"/>
    </location>
</feature>